<dbReference type="PANTHER" id="PTHR20910:SF1">
    <property type="entry name" value="SUPEROXIDE DISMUTASE COPPER_ZINC BINDING DOMAIN-CONTAINING PROTEIN"/>
    <property type="match status" value="1"/>
</dbReference>
<protein>
    <recommendedName>
        <fullName evidence="4">superoxide dismutase</fullName>
        <ecNumber evidence="4">1.15.1.1</ecNumber>
    </recommendedName>
</protein>
<evidence type="ECO:0000256" key="2">
    <source>
        <dbReference type="ARBA" id="ARBA00004613"/>
    </source>
</evidence>
<dbReference type="SUPFAM" id="SSF49329">
    <property type="entry name" value="Cu,Zn superoxide dismutase-like"/>
    <property type="match status" value="1"/>
</dbReference>
<evidence type="ECO:0000256" key="1">
    <source>
        <dbReference type="ARBA" id="ARBA00004196"/>
    </source>
</evidence>
<dbReference type="PANTHER" id="PTHR20910">
    <property type="entry name" value="AGAP001623-PA"/>
    <property type="match status" value="1"/>
</dbReference>
<evidence type="ECO:0000313" key="11">
    <source>
        <dbReference type="Proteomes" id="UP000247810"/>
    </source>
</evidence>
<proteinExistence type="inferred from homology"/>
<dbReference type="VEuPathDB" id="FungiDB:BO71DRAFT_397587"/>
<dbReference type="FunFam" id="2.60.40.200:FF:000007">
    <property type="entry name" value="Cell surface Cu-only superoxide dismutase 5"/>
    <property type="match status" value="1"/>
</dbReference>
<evidence type="ECO:0000313" key="10">
    <source>
        <dbReference type="EMBL" id="PYH95970.1"/>
    </source>
</evidence>
<dbReference type="InterPro" id="IPR036423">
    <property type="entry name" value="SOD-like_Cu/Zn_dom_sf"/>
</dbReference>
<evidence type="ECO:0000256" key="8">
    <source>
        <dbReference type="SAM" id="SignalP"/>
    </source>
</evidence>
<evidence type="ECO:0000256" key="6">
    <source>
        <dbReference type="ARBA" id="ARBA00022862"/>
    </source>
</evidence>
<keyword evidence="5" id="KW-0964">Secreted</keyword>
<dbReference type="EC" id="1.15.1.1" evidence="4"/>
<feature type="domain" description="Superoxide dismutase copper/zinc binding" evidence="9">
    <location>
        <begin position="56"/>
        <end position="169"/>
    </location>
</feature>
<dbReference type="Pfam" id="PF00080">
    <property type="entry name" value="Sod_Cu"/>
    <property type="match status" value="1"/>
</dbReference>
<dbReference type="EMBL" id="KZ825845">
    <property type="protein sequence ID" value="PYH95970.1"/>
    <property type="molecule type" value="Genomic_DNA"/>
</dbReference>
<sequence length="181" mass="19439">MLSKTLLASLGFSLLASAANAPVTINNDGQQYRAQLQPKDNTTVSGHITSYFGPGQVGVNFFVEFWGIPDDGQALSYHIHNSPVPEDGNCYSTGSHLDPYARGDATPCDIQSPQTCQVGDLSGKHGPVWAPADEGYTAIYTDWFLSNVEGEPAFFGNRSLVIHNAATNARLACGNFEVWGQ</sequence>
<dbReference type="Proteomes" id="UP000247810">
    <property type="component" value="Unassembled WGS sequence"/>
</dbReference>
<evidence type="ECO:0000256" key="5">
    <source>
        <dbReference type="ARBA" id="ARBA00022525"/>
    </source>
</evidence>
<dbReference type="InterPro" id="IPR053257">
    <property type="entry name" value="Cu-only_SOD"/>
</dbReference>
<comment type="catalytic activity">
    <reaction evidence="7">
        <text>2 superoxide + 2 H(+) = H2O2 + O2</text>
        <dbReference type="Rhea" id="RHEA:20696"/>
        <dbReference type="ChEBI" id="CHEBI:15378"/>
        <dbReference type="ChEBI" id="CHEBI:15379"/>
        <dbReference type="ChEBI" id="CHEBI:16240"/>
        <dbReference type="ChEBI" id="CHEBI:18421"/>
        <dbReference type="EC" id="1.15.1.1"/>
    </reaction>
</comment>
<reference evidence="10 11" key="1">
    <citation type="submission" date="2018-02" db="EMBL/GenBank/DDBJ databases">
        <title>The genomes of Aspergillus section Nigri reveals drivers in fungal speciation.</title>
        <authorList>
            <consortium name="DOE Joint Genome Institute"/>
            <person name="Vesth T.C."/>
            <person name="Nybo J."/>
            <person name="Theobald S."/>
            <person name="Brandl J."/>
            <person name="Frisvad J.C."/>
            <person name="Nielsen K.F."/>
            <person name="Lyhne E.K."/>
            <person name="Kogle M.E."/>
            <person name="Kuo A."/>
            <person name="Riley R."/>
            <person name="Clum A."/>
            <person name="Nolan M."/>
            <person name="Lipzen A."/>
            <person name="Salamov A."/>
            <person name="Henrissat B."/>
            <person name="Wiebenga A."/>
            <person name="De vries R.P."/>
            <person name="Grigoriev I.V."/>
            <person name="Mortensen U.H."/>
            <person name="Andersen M.R."/>
            <person name="Baker S.E."/>
        </authorList>
    </citation>
    <scope>NUCLEOTIDE SEQUENCE [LARGE SCALE GENOMIC DNA]</scope>
    <source>
        <strain evidence="10 11">CBS 707.79</strain>
    </source>
</reference>
<evidence type="ECO:0000256" key="4">
    <source>
        <dbReference type="ARBA" id="ARBA00012682"/>
    </source>
</evidence>
<name>A0A319DEV0_9EURO</name>
<keyword evidence="6" id="KW-0049">Antioxidant</keyword>
<dbReference type="GO" id="GO:0046872">
    <property type="term" value="F:metal ion binding"/>
    <property type="evidence" value="ECO:0007669"/>
    <property type="project" value="InterPro"/>
</dbReference>
<evidence type="ECO:0000256" key="7">
    <source>
        <dbReference type="ARBA" id="ARBA00049204"/>
    </source>
</evidence>
<feature type="chain" id="PRO_5016431086" description="superoxide dismutase" evidence="8">
    <location>
        <begin position="19"/>
        <end position="181"/>
    </location>
</feature>
<dbReference type="OrthoDB" id="159229at2759"/>
<keyword evidence="11" id="KW-1185">Reference proteome</keyword>
<keyword evidence="8" id="KW-0732">Signal</keyword>
<dbReference type="GO" id="GO:0004784">
    <property type="term" value="F:superoxide dismutase activity"/>
    <property type="evidence" value="ECO:0007669"/>
    <property type="project" value="UniProtKB-EC"/>
</dbReference>
<dbReference type="STRING" id="1448320.A0A319DEV0"/>
<organism evidence="10 11">
    <name type="scientific">Aspergillus ellipticus CBS 707.79</name>
    <dbReference type="NCBI Taxonomy" id="1448320"/>
    <lineage>
        <taxon>Eukaryota</taxon>
        <taxon>Fungi</taxon>
        <taxon>Dikarya</taxon>
        <taxon>Ascomycota</taxon>
        <taxon>Pezizomycotina</taxon>
        <taxon>Eurotiomycetes</taxon>
        <taxon>Eurotiomycetidae</taxon>
        <taxon>Eurotiales</taxon>
        <taxon>Aspergillaceae</taxon>
        <taxon>Aspergillus</taxon>
        <taxon>Aspergillus subgen. Circumdati</taxon>
    </lineage>
</organism>
<gene>
    <name evidence="10" type="ORF">BO71DRAFT_397587</name>
</gene>
<comment type="similarity">
    <text evidence="3">Belongs to the Cu-Zn superoxide dismutase family.</text>
</comment>
<dbReference type="Gene3D" id="2.60.40.200">
    <property type="entry name" value="Superoxide dismutase, copper/zinc binding domain"/>
    <property type="match status" value="1"/>
</dbReference>
<evidence type="ECO:0000256" key="3">
    <source>
        <dbReference type="ARBA" id="ARBA00010457"/>
    </source>
</evidence>
<dbReference type="InterPro" id="IPR001424">
    <property type="entry name" value="SOD_Cu_Zn_dom"/>
</dbReference>
<evidence type="ECO:0000259" key="9">
    <source>
        <dbReference type="Pfam" id="PF00080"/>
    </source>
</evidence>
<feature type="signal peptide" evidence="8">
    <location>
        <begin position="1"/>
        <end position="18"/>
    </location>
</feature>
<comment type="subcellular location">
    <subcellularLocation>
        <location evidence="1">Cell envelope</location>
    </subcellularLocation>
    <subcellularLocation>
        <location evidence="2">Secreted</location>
    </subcellularLocation>
</comment>
<dbReference type="GO" id="GO:0005576">
    <property type="term" value="C:extracellular region"/>
    <property type="evidence" value="ECO:0007669"/>
    <property type="project" value="UniProtKB-SubCell"/>
</dbReference>
<dbReference type="AlphaFoldDB" id="A0A319DEV0"/>
<accession>A0A319DEV0</accession>